<dbReference type="EMBL" id="LBMM01006196">
    <property type="protein sequence ID" value="KMQ90831.1"/>
    <property type="molecule type" value="Genomic_DNA"/>
</dbReference>
<evidence type="ECO:0000259" key="14">
    <source>
        <dbReference type="Pfam" id="PF00122"/>
    </source>
</evidence>
<dbReference type="SUPFAM" id="SSF81665">
    <property type="entry name" value="Calcium ATPase, transmembrane domain M"/>
    <property type="match status" value="1"/>
</dbReference>
<keyword evidence="11 13" id="KW-0472">Membrane</keyword>
<organism evidence="15 16">
    <name type="scientific">Lasius niger</name>
    <name type="common">Black garden ant</name>
    <dbReference type="NCBI Taxonomy" id="67767"/>
    <lineage>
        <taxon>Eukaryota</taxon>
        <taxon>Metazoa</taxon>
        <taxon>Ecdysozoa</taxon>
        <taxon>Arthropoda</taxon>
        <taxon>Hexapoda</taxon>
        <taxon>Insecta</taxon>
        <taxon>Pterygota</taxon>
        <taxon>Neoptera</taxon>
        <taxon>Endopterygota</taxon>
        <taxon>Hymenoptera</taxon>
        <taxon>Apocrita</taxon>
        <taxon>Aculeata</taxon>
        <taxon>Formicoidea</taxon>
        <taxon>Formicidae</taxon>
        <taxon>Formicinae</taxon>
        <taxon>Lasius</taxon>
        <taxon>Lasius</taxon>
    </lineage>
</organism>
<comment type="caution">
    <text evidence="15">The sequence shown here is derived from an EMBL/GenBank/DDBJ whole genome shotgun (WGS) entry which is preliminary data.</text>
</comment>
<evidence type="ECO:0000256" key="7">
    <source>
        <dbReference type="ARBA" id="ARBA00022842"/>
    </source>
</evidence>
<evidence type="ECO:0000256" key="11">
    <source>
        <dbReference type="ARBA" id="ARBA00023136"/>
    </source>
</evidence>
<comment type="subcellular location">
    <subcellularLocation>
        <location evidence="1">Sarcoplasmic reticulum membrane</location>
        <topology evidence="1">Multi-pass membrane protein</topology>
    </subcellularLocation>
</comment>
<evidence type="ECO:0000256" key="8">
    <source>
        <dbReference type="ARBA" id="ARBA00022951"/>
    </source>
</evidence>
<keyword evidence="5" id="KW-0547">Nucleotide-binding</keyword>
<feature type="domain" description="P-type ATPase A" evidence="14">
    <location>
        <begin position="10"/>
        <end position="117"/>
    </location>
</feature>
<accession>A0A0J7KKT6</accession>
<evidence type="ECO:0000256" key="10">
    <source>
        <dbReference type="ARBA" id="ARBA00022989"/>
    </source>
</evidence>
<feature type="transmembrane region" description="Helical" evidence="13">
    <location>
        <begin position="280"/>
        <end position="300"/>
    </location>
</feature>
<dbReference type="FunFam" id="2.70.150.10:FF:000160">
    <property type="entry name" value="Sarcoplasmic/endoplasmic reticulum calcium ATPase 1"/>
    <property type="match status" value="1"/>
</dbReference>
<dbReference type="InterPro" id="IPR059000">
    <property type="entry name" value="ATPase_P-type_domA"/>
</dbReference>
<comment type="catalytic activity">
    <reaction evidence="12">
        <text>Ca(2+)(in) + ATP + H2O = Ca(2+)(out) + ADP + phosphate + H(+)</text>
        <dbReference type="Rhea" id="RHEA:18105"/>
        <dbReference type="ChEBI" id="CHEBI:15377"/>
        <dbReference type="ChEBI" id="CHEBI:15378"/>
        <dbReference type="ChEBI" id="CHEBI:29108"/>
        <dbReference type="ChEBI" id="CHEBI:30616"/>
        <dbReference type="ChEBI" id="CHEBI:43474"/>
        <dbReference type="ChEBI" id="CHEBI:456216"/>
        <dbReference type="EC" id="7.2.2.10"/>
    </reaction>
</comment>
<dbReference type="PANTHER" id="PTHR42861">
    <property type="entry name" value="CALCIUM-TRANSPORTING ATPASE"/>
    <property type="match status" value="1"/>
</dbReference>
<feature type="transmembrane region" description="Helical" evidence="13">
    <location>
        <begin position="91"/>
        <end position="111"/>
    </location>
</feature>
<dbReference type="InterPro" id="IPR023214">
    <property type="entry name" value="HAD_sf"/>
</dbReference>
<dbReference type="AlphaFoldDB" id="A0A0J7KKT6"/>
<keyword evidence="6" id="KW-0067">ATP-binding</keyword>
<evidence type="ECO:0000313" key="15">
    <source>
        <dbReference type="EMBL" id="KMQ90831.1"/>
    </source>
</evidence>
<evidence type="ECO:0000256" key="2">
    <source>
        <dbReference type="ARBA" id="ARBA00012790"/>
    </source>
</evidence>
<dbReference type="Gene3D" id="2.70.150.10">
    <property type="entry name" value="Calcium-transporting ATPase, cytoplasmic transduction domain A"/>
    <property type="match status" value="1"/>
</dbReference>
<dbReference type="Proteomes" id="UP000036403">
    <property type="component" value="Unassembled WGS sequence"/>
</dbReference>
<dbReference type="Pfam" id="PF00122">
    <property type="entry name" value="E1-E2_ATPase"/>
    <property type="match status" value="1"/>
</dbReference>
<evidence type="ECO:0000256" key="3">
    <source>
        <dbReference type="ARBA" id="ARBA00022553"/>
    </source>
</evidence>
<dbReference type="GO" id="GO:0033017">
    <property type="term" value="C:sarcoplasmic reticulum membrane"/>
    <property type="evidence" value="ECO:0007669"/>
    <property type="project" value="UniProtKB-SubCell"/>
</dbReference>
<dbReference type="InterPro" id="IPR023298">
    <property type="entry name" value="ATPase_P-typ_TM_dom_sf"/>
</dbReference>
<evidence type="ECO:0000256" key="1">
    <source>
        <dbReference type="ARBA" id="ARBA00004326"/>
    </source>
</evidence>
<dbReference type="OrthoDB" id="3352408at2759"/>
<evidence type="ECO:0000256" key="4">
    <source>
        <dbReference type="ARBA" id="ARBA00022692"/>
    </source>
</evidence>
<protein>
    <recommendedName>
        <fullName evidence="2">P-type Ca(2+) transporter</fullName>
        <ecNumber evidence="2">7.2.2.10</ecNumber>
    </recommendedName>
</protein>
<keyword evidence="16" id="KW-1185">Reference proteome</keyword>
<proteinExistence type="predicted"/>
<keyword evidence="7" id="KW-0460">Magnesium</keyword>
<evidence type="ECO:0000256" key="13">
    <source>
        <dbReference type="SAM" id="Phobius"/>
    </source>
</evidence>
<evidence type="ECO:0000256" key="5">
    <source>
        <dbReference type="ARBA" id="ARBA00022741"/>
    </source>
</evidence>
<dbReference type="EC" id="7.2.2.10" evidence="2"/>
<reference evidence="15 16" key="1">
    <citation type="submission" date="2015-04" db="EMBL/GenBank/DDBJ databases">
        <title>Lasius niger genome sequencing.</title>
        <authorList>
            <person name="Konorov E.A."/>
            <person name="Nikitin M.A."/>
            <person name="Kirill M.V."/>
            <person name="Chang P."/>
        </authorList>
    </citation>
    <scope>NUCLEOTIDE SEQUENCE [LARGE SCALE GENOMIC DNA]</scope>
    <source>
        <tissue evidence="15">Whole</tissue>
    </source>
</reference>
<name>A0A0J7KKT6_LASNI</name>
<dbReference type="SUPFAM" id="SSF81653">
    <property type="entry name" value="Calcium ATPase, transduction domain A"/>
    <property type="match status" value="1"/>
</dbReference>
<evidence type="ECO:0000256" key="12">
    <source>
        <dbReference type="ARBA" id="ARBA00048694"/>
    </source>
</evidence>
<dbReference type="GO" id="GO:0005524">
    <property type="term" value="F:ATP binding"/>
    <property type="evidence" value="ECO:0007669"/>
    <property type="project" value="UniProtKB-KW"/>
</dbReference>
<sequence>MNSLDSLKKLVKDHAVVIREGKKYTIDVKNLVVGDLIYLEAGMFLPADVRIVQSFNLRVNESLLTGESNLIIKITEPIAKENLAIGDRINMAFMSTMIAAGSGLAIVVATGKDTEIGSRRMAKANAIVKRLNAVETLGQVNVICSDKTGLVGMIDPPRKEVKDVLVDAKAAGINTKMITGDHLNTAIAVAKELTILEYSNQAISGEEIERISDKRLKKDIHKYQVFARVSPEHKVRIIKALQASAITMSMGPNNPKLMKDRPIDKKENILKGLNTEFNKGYIYAFVFMVNAPVFYSMSFAIGKDDFIFSLSTAFGIDASIGFIA</sequence>
<dbReference type="InterPro" id="IPR036412">
    <property type="entry name" value="HAD-like_sf"/>
</dbReference>
<keyword evidence="4 13" id="KW-0812">Transmembrane</keyword>
<keyword evidence="10 13" id="KW-1133">Transmembrane helix</keyword>
<evidence type="ECO:0000256" key="9">
    <source>
        <dbReference type="ARBA" id="ARBA00022967"/>
    </source>
</evidence>
<keyword evidence="8" id="KW-0703">Sarcoplasmic reticulum</keyword>
<dbReference type="STRING" id="67767.A0A0J7KKT6"/>
<dbReference type="SUPFAM" id="SSF56784">
    <property type="entry name" value="HAD-like"/>
    <property type="match status" value="1"/>
</dbReference>
<evidence type="ECO:0000256" key="6">
    <source>
        <dbReference type="ARBA" id="ARBA00022840"/>
    </source>
</evidence>
<gene>
    <name evidence="15" type="ORF">RF55_9375</name>
</gene>
<evidence type="ECO:0000313" key="16">
    <source>
        <dbReference type="Proteomes" id="UP000036403"/>
    </source>
</evidence>
<dbReference type="Gene3D" id="1.20.1110.10">
    <property type="entry name" value="Calcium-transporting ATPase, transmembrane domain"/>
    <property type="match status" value="1"/>
</dbReference>
<dbReference type="GO" id="GO:0005388">
    <property type="term" value="F:P-type calcium transporter activity"/>
    <property type="evidence" value="ECO:0007669"/>
    <property type="project" value="UniProtKB-EC"/>
</dbReference>
<dbReference type="Gene3D" id="3.40.50.1000">
    <property type="entry name" value="HAD superfamily/HAD-like"/>
    <property type="match status" value="1"/>
</dbReference>
<keyword evidence="3" id="KW-0597">Phosphoprotein</keyword>
<keyword evidence="9" id="KW-1278">Translocase</keyword>
<dbReference type="InterPro" id="IPR008250">
    <property type="entry name" value="ATPase_P-typ_transduc_dom_A_sf"/>
</dbReference>
<dbReference type="PaxDb" id="67767-A0A0J7KKT6"/>